<dbReference type="EMBL" id="FPCA01000008">
    <property type="protein sequence ID" value="SFV00395.1"/>
    <property type="molecule type" value="Genomic_DNA"/>
</dbReference>
<dbReference type="SUPFAM" id="SSF47384">
    <property type="entry name" value="Homodimeric domain of signal transducing histidine kinase"/>
    <property type="match status" value="1"/>
</dbReference>
<dbReference type="SUPFAM" id="SSF55785">
    <property type="entry name" value="PYP-like sensor domain (PAS domain)"/>
    <property type="match status" value="1"/>
</dbReference>
<dbReference type="InterPro" id="IPR000700">
    <property type="entry name" value="PAS-assoc_C"/>
</dbReference>
<evidence type="ECO:0000313" key="9">
    <source>
        <dbReference type="EMBL" id="SFV00395.1"/>
    </source>
</evidence>
<dbReference type="InterPro" id="IPR004358">
    <property type="entry name" value="Sig_transdc_His_kin-like_C"/>
</dbReference>
<evidence type="ECO:0000256" key="2">
    <source>
        <dbReference type="ARBA" id="ARBA00012438"/>
    </source>
</evidence>
<dbReference type="STRING" id="388950.GCA_001611675_03249"/>
<dbReference type="Pfam" id="PF00512">
    <property type="entry name" value="HisKA"/>
    <property type="match status" value="1"/>
</dbReference>
<dbReference type="Gene3D" id="1.10.287.130">
    <property type="match status" value="1"/>
</dbReference>
<dbReference type="InterPro" id="IPR003594">
    <property type="entry name" value="HATPase_dom"/>
</dbReference>
<dbReference type="Proteomes" id="UP000182491">
    <property type="component" value="Unassembled WGS sequence"/>
</dbReference>
<dbReference type="InterPro" id="IPR005467">
    <property type="entry name" value="His_kinase_dom"/>
</dbReference>
<keyword evidence="3" id="KW-0597">Phosphoprotein</keyword>
<dbReference type="PROSITE" id="PS50109">
    <property type="entry name" value="HIS_KIN"/>
    <property type="match status" value="1"/>
</dbReference>
<dbReference type="CDD" id="cd00075">
    <property type="entry name" value="HATPase"/>
    <property type="match status" value="1"/>
</dbReference>
<dbReference type="InterPro" id="IPR036097">
    <property type="entry name" value="HisK_dim/P_sf"/>
</dbReference>
<dbReference type="InterPro" id="IPR052162">
    <property type="entry name" value="Sensor_kinase/Photoreceptor"/>
</dbReference>
<keyword evidence="5 9" id="KW-0418">Kinase</keyword>
<evidence type="ECO:0000259" key="6">
    <source>
        <dbReference type="PROSITE" id="PS50109"/>
    </source>
</evidence>
<dbReference type="SMART" id="SM00388">
    <property type="entry name" value="HisKA"/>
    <property type="match status" value="1"/>
</dbReference>
<dbReference type="Gene3D" id="3.30.565.10">
    <property type="entry name" value="Histidine kinase-like ATPase, C-terminal domain"/>
    <property type="match status" value="1"/>
</dbReference>
<dbReference type="PRINTS" id="PR00344">
    <property type="entry name" value="BCTRLSENSOR"/>
</dbReference>
<dbReference type="InterPro" id="IPR035965">
    <property type="entry name" value="PAS-like_dom_sf"/>
</dbReference>
<dbReference type="EC" id="2.7.13.3" evidence="2"/>
<dbReference type="InterPro" id="IPR003661">
    <property type="entry name" value="HisK_dim/P_dom"/>
</dbReference>
<feature type="domain" description="PAC" evidence="8">
    <location>
        <begin position="80"/>
        <end position="133"/>
    </location>
</feature>
<evidence type="ECO:0000259" key="7">
    <source>
        <dbReference type="PROSITE" id="PS50112"/>
    </source>
</evidence>
<evidence type="ECO:0000259" key="8">
    <source>
        <dbReference type="PROSITE" id="PS50113"/>
    </source>
</evidence>
<evidence type="ECO:0000256" key="1">
    <source>
        <dbReference type="ARBA" id="ARBA00000085"/>
    </source>
</evidence>
<accession>A0A1I7KSL5</accession>
<dbReference type="RefSeq" id="WP_068839118.1">
    <property type="nucleotide sequence ID" value="NZ_BMXC01000007.1"/>
</dbReference>
<dbReference type="InterPro" id="IPR036890">
    <property type="entry name" value="HATPase_C_sf"/>
</dbReference>
<keyword evidence="4" id="KW-0808">Transferase</keyword>
<dbReference type="Gene3D" id="3.30.450.20">
    <property type="entry name" value="PAS domain"/>
    <property type="match status" value="1"/>
</dbReference>
<dbReference type="CDD" id="cd00082">
    <property type="entry name" value="HisKA"/>
    <property type="match status" value="1"/>
</dbReference>
<feature type="domain" description="Histidine kinase" evidence="6">
    <location>
        <begin position="159"/>
        <end position="377"/>
    </location>
</feature>
<evidence type="ECO:0000313" key="10">
    <source>
        <dbReference type="Proteomes" id="UP000182491"/>
    </source>
</evidence>
<dbReference type="InterPro" id="IPR000014">
    <property type="entry name" value="PAS"/>
</dbReference>
<evidence type="ECO:0000256" key="5">
    <source>
        <dbReference type="ARBA" id="ARBA00022777"/>
    </source>
</evidence>
<dbReference type="SMART" id="SM00387">
    <property type="entry name" value="HATPase_c"/>
    <property type="match status" value="1"/>
</dbReference>
<feature type="domain" description="PAS" evidence="7">
    <location>
        <begin position="23"/>
        <end position="80"/>
    </location>
</feature>
<organism evidence="9 10">
    <name type="scientific">Pontibacter akesuensis</name>
    <dbReference type="NCBI Taxonomy" id="388950"/>
    <lineage>
        <taxon>Bacteria</taxon>
        <taxon>Pseudomonadati</taxon>
        <taxon>Bacteroidota</taxon>
        <taxon>Cytophagia</taxon>
        <taxon>Cytophagales</taxon>
        <taxon>Hymenobacteraceae</taxon>
        <taxon>Pontibacter</taxon>
    </lineage>
</organism>
<dbReference type="PANTHER" id="PTHR43304">
    <property type="entry name" value="PHYTOCHROME-LIKE PROTEIN CPH1"/>
    <property type="match status" value="1"/>
</dbReference>
<dbReference type="PROSITE" id="PS50113">
    <property type="entry name" value="PAC"/>
    <property type="match status" value="1"/>
</dbReference>
<dbReference type="Pfam" id="PF13426">
    <property type="entry name" value="PAS_9"/>
    <property type="match status" value="1"/>
</dbReference>
<dbReference type="PROSITE" id="PS50112">
    <property type="entry name" value="PAS"/>
    <property type="match status" value="1"/>
</dbReference>
<keyword evidence="10" id="KW-1185">Reference proteome</keyword>
<dbReference type="SUPFAM" id="SSF55874">
    <property type="entry name" value="ATPase domain of HSP90 chaperone/DNA topoisomerase II/histidine kinase"/>
    <property type="match status" value="1"/>
</dbReference>
<evidence type="ECO:0000256" key="4">
    <source>
        <dbReference type="ARBA" id="ARBA00022679"/>
    </source>
</evidence>
<dbReference type="PANTHER" id="PTHR43304:SF1">
    <property type="entry name" value="PAC DOMAIN-CONTAINING PROTEIN"/>
    <property type="match status" value="1"/>
</dbReference>
<gene>
    <name evidence="9" type="ORF">SAMN04487941_4050</name>
</gene>
<dbReference type="NCBIfam" id="TIGR00229">
    <property type="entry name" value="sensory_box"/>
    <property type="match status" value="1"/>
</dbReference>
<dbReference type="CDD" id="cd00130">
    <property type="entry name" value="PAS"/>
    <property type="match status" value="1"/>
</dbReference>
<protein>
    <recommendedName>
        <fullName evidence="2">histidine kinase</fullName>
        <ecNumber evidence="2">2.7.13.3</ecNumber>
    </recommendedName>
</protein>
<dbReference type="AlphaFoldDB" id="A0A1I7KSL5"/>
<sequence>MKTPYSPELINTLFIEQIKDYAIFAMDTEGMITTWNQGVEQLKGYKEDEFVGEFYGMLFPEEYQQAGKPEEELKSALAAGVYETKDWRRKKDGSLFWATIKLTAIYAEGKHIGFTKVTGDITEQKKLQDQLAERQQSALEHKNMQLQRINLDLDTFIYTASHDLRSPILNIEGLMDILKDELASANALNDNTEEIVLRVEDSINRFKRTIADLAEINRMQKGLSENPSDEVINMKEVYEDIMADLNKPKKLKACFIHTDLQVYQLKFSRKNFRSILYNMISNAIKFQSPDRDCIVTIASRLEEPYVVLSIKDNGLGISPQQQEELFTMFRRFHDHVEGTGVGLYMVKRILENAGGKIEVESEEGSGTKFRLYFPAAV</sequence>
<dbReference type="Pfam" id="PF02518">
    <property type="entry name" value="HATPase_c"/>
    <property type="match status" value="1"/>
</dbReference>
<proteinExistence type="predicted"/>
<dbReference type="OrthoDB" id="9766459at2"/>
<evidence type="ECO:0000256" key="3">
    <source>
        <dbReference type="ARBA" id="ARBA00022553"/>
    </source>
</evidence>
<comment type="catalytic activity">
    <reaction evidence="1">
        <text>ATP + protein L-histidine = ADP + protein N-phospho-L-histidine.</text>
        <dbReference type="EC" id="2.7.13.3"/>
    </reaction>
</comment>
<reference evidence="10" key="1">
    <citation type="submission" date="2016-10" db="EMBL/GenBank/DDBJ databases">
        <authorList>
            <person name="Varghese N."/>
        </authorList>
    </citation>
    <scope>NUCLEOTIDE SEQUENCE [LARGE SCALE GENOMIC DNA]</scope>
    <source>
        <strain evidence="10">DSM 18820</strain>
    </source>
</reference>
<name>A0A1I7KSL5_9BACT</name>
<dbReference type="GO" id="GO:0000155">
    <property type="term" value="F:phosphorelay sensor kinase activity"/>
    <property type="evidence" value="ECO:0007669"/>
    <property type="project" value="InterPro"/>
</dbReference>